<evidence type="ECO:0000313" key="1">
    <source>
        <dbReference type="EMBL" id="ANJ76055.1"/>
    </source>
</evidence>
<dbReference type="EMBL" id="CP016023">
    <property type="protein sequence ID" value="ANJ76055.1"/>
    <property type="molecule type" value="Genomic_DNA"/>
</dbReference>
<dbReference type="GeneID" id="61529653"/>
<accession>A0A192A6D9</accession>
<reference evidence="2" key="1">
    <citation type="submission" date="2016-06" db="EMBL/GenBank/DDBJ databases">
        <authorList>
            <person name="Xu Y."/>
            <person name="Nagy A."/>
            <person name="Yan X."/>
            <person name="Kim S.W."/>
            <person name="Haley B."/>
            <person name="Liu N.T."/>
            <person name="Nou X."/>
        </authorList>
    </citation>
    <scope>NUCLEOTIDE SEQUENCE [LARGE SCALE GENOMIC DNA]</scope>
    <source>
        <strain evidence="2">ATCC 49129</strain>
    </source>
</reference>
<name>A0A192A6D9_9RALS</name>
<dbReference type="InterPro" id="IPR029045">
    <property type="entry name" value="ClpP/crotonase-like_dom_sf"/>
</dbReference>
<dbReference type="Gene3D" id="3.90.226.10">
    <property type="entry name" value="2-enoyl-CoA Hydratase, Chain A, domain 1"/>
    <property type="match status" value="1"/>
</dbReference>
<protein>
    <submittedName>
        <fullName evidence="1">Uncharacterized protein</fullName>
    </submittedName>
</protein>
<evidence type="ECO:0000313" key="2">
    <source>
        <dbReference type="Proteomes" id="UP000078572"/>
    </source>
</evidence>
<proteinExistence type="predicted"/>
<dbReference type="AlphaFoldDB" id="A0A192A6D9"/>
<dbReference type="SUPFAM" id="SSF52096">
    <property type="entry name" value="ClpP/crotonase"/>
    <property type="match status" value="1"/>
</dbReference>
<dbReference type="RefSeq" id="WP_064808982.1">
    <property type="nucleotide sequence ID" value="NZ_CP016023.1"/>
</dbReference>
<dbReference type="STRING" id="190721.ACS15_5799"/>
<organism evidence="1 2">
    <name type="scientific">Ralstonia insidiosa</name>
    <dbReference type="NCBI Taxonomy" id="190721"/>
    <lineage>
        <taxon>Bacteria</taxon>
        <taxon>Pseudomonadati</taxon>
        <taxon>Pseudomonadota</taxon>
        <taxon>Betaproteobacteria</taxon>
        <taxon>Burkholderiales</taxon>
        <taxon>Burkholderiaceae</taxon>
        <taxon>Ralstonia</taxon>
    </lineage>
</organism>
<keyword evidence="2" id="KW-1185">Reference proteome</keyword>
<dbReference type="Proteomes" id="UP000078572">
    <property type="component" value="Chromosome 2"/>
</dbReference>
<sequence length="542" mass="58513">MTAASDALPPAQPTDPNAPADPQPARVPSRNFFARHWRGDYSLVRSYWLHTALMQFGVMALSAGVTHALAHNAPARAASSALLLIYVLGVMLWIWAVVGTWRSADREQARNRLAGMTSLWPFVAKLMIALGAIGTGSRVINDLPRLQAHLRTALGEQAASPFTVVPQRDGRAVLFTGGMNDGAADALEAALRRAPNATAVVLRSEGGWLREGALVADVIRRHHLRTYVERACASACTIAFLAGEDRAAAPGARLGFHRPRAVGADHDQMPGATDSELWRAYAAAGLPDAFIRRVEGTPFDHMWFPSPQELLDNHVVTRASPGGEYATMTTQFTSRDALAAELRSVALYAALERKYPAHFNRLLDTVWQALKRNAGDAEVMALLHTQSAKLYRALIPTAPDVLLFANAQLTIDEAQALQRLSPEACVAYLDGTADAVAATARLPRALIAREQTLFSDLVQAADPEHVPVVTRAQALPALQLAIAALPLQEQRVLTLPALRHTTPPAERCQALIHFAHSILALPEAERALALRGMYAATSAPDL</sequence>
<dbReference type="OrthoDB" id="5935280at2"/>
<gene>
    <name evidence="1" type="ORF">A9Y76_26765</name>
</gene>